<accession>A0A537LEL0</accession>
<gene>
    <name evidence="1" type="ORF">E6G99_09295</name>
</gene>
<sequence>MNLPEPSAGASAFPKFLDAFFAWYYQTFPVNATFIGVHDYDDRLPDYSERGIGAALAAIDTLLARVRVFRHTTLPERQELDRRLVEGFLEIQRWEFRSAHFHAGNPCVYAAEASFGVLALFLRPFAPLSQRVASAVARMLAIPALLQQGRENVRRAHPAWIARARRECAGALAFFERGVPDLVRVEAIQHPRFLHAADAAADAFRAFAQHLETALPHSPPGACACGPEALDLLLREGHFLRTTAGEIEALAEDRIAAAHASLETHARALGAGSWREALSRLTDRRPPTQGDQARYAQVWQQAREAADAHGLVTWVTDPISFVPQPVWAREAAPSLYFLFYRAPAAFDRLPVVDYFVTPGAHESAIKLTHVIHHAGLGHHLQNWYAYHRAASRVGQVAAIDCASRIAMFCGGTMAEGWACYATDVMEEIGFLDAFDQLALAHTRLRIAARAAVDVRLHTGRWTLEQAEACYRDDVGMSAEAARTEAVKNSMFPATALMYLVGTTLIHTLRRDLAGTLGFELRSFHDRLLSYGSVPVALASEAMTGAAPRW</sequence>
<dbReference type="PANTHER" id="PTHR33361:SF2">
    <property type="entry name" value="DUF885 DOMAIN-CONTAINING PROTEIN"/>
    <property type="match status" value="1"/>
</dbReference>
<dbReference type="Pfam" id="PF05960">
    <property type="entry name" value="DUF885"/>
    <property type="match status" value="1"/>
</dbReference>
<evidence type="ECO:0000313" key="1">
    <source>
        <dbReference type="EMBL" id="TMJ06157.1"/>
    </source>
</evidence>
<evidence type="ECO:0000313" key="2">
    <source>
        <dbReference type="Proteomes" id="UP000318661"/>
    </source>
</evidence>
<organism evidence="1 2">
    <name type="scientific">Candidatus Segetimicrobium genomatis</name>
    <dbReference type="NCBI Taxonomy" id="2569760"/>
    <lineage>
        <taxon>Bacteria</taxon>
        <taxon>Bacillati</taxon>
        <taxon>Candidatus Sysuimicrobiota</taxon>
        <taxon>Candidatus Sysuimicrobiia</taxon>
        <taxon>Candidatus Sysuimicrobiales</taxon>
        <taxon>Candidatus Segetimicrobiaceae</taxon>
        <taxon>Candidatus Segetimicrobium</taxon>
    </lineage>
</organism>
<comment type="caution">
    <text evidence="1">The sequence shown here is derived from an EMBL/GenBank/DDBJ whole genome shotgun (WGS) entry which is preliminary data.</text>
</comment>
<dbReference type="InterPro" id="IPR010281">
    <property type="entry name" value="DUF885"/>
</dbReference>
<dbReference type="EMBL" id="VBAJ01000235">
    <property type="protein sequence ID" value="TMJ06157.1"/>
    <property type="molecule type" value="Genomic_DNA"/>
</dbReference>
<proteinExistence type="predicted"/>
<protein>
    <submittedName>
        <fullName evidence="1">DUF885 domain-containing protein</fullName>
    </submittedName>
</protein>
<name>A0A537LEL0_9BACT</name>
<reference evidence="1 2" key="1">
    <citation type="journal article" date="2019" name="Nat. Microbiol.">
        <title>Mediterranean grassland soil C-N compound turnover is dependent on rainfall and depth, and is mediated by genomically divergent microorganisms.</title>
        <authorList>
            <person name="Diamond S."/>
            <person name="Andeer P.F."/>
            <person name="Li Z."/>
            <person name="Crits-Christoph A."/>
            <person name="Burstein D."/>
            <person name="Anantharaman K."/>
            <person name="Lane K.R."/>
            <person name="Thomas B.C."/>
            <person name="Pan C."/>
            <person name="Northen T.R."/>
            <person name="Banfield J.F."/>
        </authorList>
    </citation>
    <scope>NUCLEOTIDE SEQUENCE [LARGE SCALE GENOMIC DNA]</scope>
    <source>
        <strain evidence="1">NP_2</strain>
    </source>
</reference>
<dbReference type="PANTHER" id="PTHR33361">
    <property type="entry name" value="GLR0591 PROTEIN"/>
    <property type="match status" value="1"/>
</dbReference>
<dbReference type="AlphaFoldDB" id="A0A537LEL0"/>
<dbReference type="Proteomes" id="UP000318661">
    <property type="component" value="Unassembled WGS sequence"/>
</dbReference>